<dbReference type="EC" id="1.1.1.3" evidence="4"/>
<dbReference type="InterPro" id="IPR005106">
    <property type="entry name" value="Asp/hSer_DH_NAD-bd"/>
</dbReference>
<comment type="catalytic activity">
    <reaction evidence="11">
        <text>L-homoserine + NAD(+) = L-aspartate 4-semialdehyde + NADH + H(+)</text>
        <dbReference type="Rhea" id="RHEA:15757"/>
        <dbReference type="ChEBI" id="CHEBI:15378"/>
        <dbReference type="ChEBI" id="CHEBI:57476"/>
        <dbReference type="ChEBI" id="CHEBI:57540"/>
        <dbReference type="ChEBI" id="CHEBI:57945"/>
        <dbReference type="ChEBI" id="CHEBI:537519"/>
        <dbReference type="EC" id="1.1.1.3"/>
    </reaction>
    <physiologicalReaction direction="right-to-left" evidence="11">
        <dbReference type="Rhea" id="RHEA:15759"/>
    </physiologicalReaction>
</comment>
<dbReference type="Proteomes" id="UP001430796">
    <property type="component" value="Unassembled WGS sequence"/>
</dbReference>
<dbReference type="PANTHER" id="PTHR43070">
    <property type="match status" value="1"/>
</dbReference>
<dbReference type="InterPro" id="IPR011147">
    <property type="entry name" value="Bifunc_Aspkin/hSer_DH"/>
</dbReference>
<organism evidence="14 15">
    <name type="scientific">Marilutibacter chinensis</name>
    <dbReference type="NCBI Taxonomy" id="2912247"/>
    <lineage>
        <taxon>Bacteria</taxon>
        <taxon>Pseudomonadati</taxon>
        <taxon>Pseudomonadota</taxon>
        <taxon>Gammaproteobacteria</taxon>
        <taxon>Lysobacterales</taxon>
        <taxon>Lysobacteraceae</taxon>
        <taxon>Marilutibacter</taxon>
    </lineage>
</organism>
<dbReference type="Pfam" id="PF00742">
    <property type="entry name" value="Homoserine_dh"/>
    <property type="match status" value="1"/>
</dbReference>
<feature type="domain" description="Aspartate/homoserine dehydrogenase NAD-binding" evidence="13">
    <location>
        <begin position="15"/>
        <end position="147"/>
    </location>
</feature>
<reference evidence="14" key="2">
    <citation type="submission" date="2022-01" db="EMBL/GenBank/DDBJ databases">
        <authorList>
            <person name="Zhou L.Y."/>
        </authorList>
    </citation>
    <scope>NUCLEOTIDE SEQUENCE</scope>
    <source>
        <strain evidence="14">TLK-CK17</strain>
    </source>
</reference>
<comment type="catalytic activity">
    <reaction evidence="10">
        <text>L-homoserine + NADP(+) = L-aspartate 4-semialdehyde + NADPH + H(+)</text>
        <dbReference type="Rhea" id="RHEA:15761"/>
        <dbReference type="ChEBI" id="CHEBI:15378"/>
        <dbReference type="ChEBI" id="CHEBI:57476"/>
        <dbReference type="ChEBI" id="CHEBI:57783"/>
        <dbReference type="ChEBI" id="CHEBI:58349"/>
        <dbReference type="ChEBI" id="CHEBI:537519"/>
        <dbReference type="EC" id="1.1.1.3"/>
    </reaction>
    <physiologicalReaction direction="right-to-left" evidence="10">
        <dbReference type="Rhea" id="RHEA:15763"/>
    </physiologicalReaction>
</comment>
<dbReference type="InterPro" id="IPR001342">
    <property type="entry name" value="HDH_cat"/>
</dbReference>
<dbReference type="EMBL" id="JAKJPO010000005">
    <property type="protein sequence ID" value="MCF7222340.1"/>
    <property type="molecule type" value="Genomic_DNA"/>
</dbReference>
<sequence length="357" mass="38650">MDAQRVDLILIGARGKVGAAFRQLLARQQLALLAEVNLDLRLLAAFDRRGFAFDAIGLAPGSLEGAMYARAGADVERLIEFVATRAGVPTIAVDCTASDEIADLYPQLFDKGIGVVAANKRANARTLAFYHGLQRSAREHGVPYRYETTVGSAIPLLGPLRDLRLRGERVESLQGVLSGSLSYILHRMHEGCPFSAAVVEARDLGYTEPDVMEDLRAIDLSRKLLVLAREAGFSMEVDDMRVELLGDLQIDVDDVVPALQLLDDGWRIRVEAALARGERWVAVAEATPDAARIGLHSLPAHSPFAQLAPGQNLIEIRTELQDRMPLRVSGPGAGVEITAAGVLSDAVSAAMHWPSRH</sequence>
<evidence type="ECO:0000256" key="9">
    <source>
        <dbReference type="ARBA" id="ARBA00023167"/>
    </source>
</evidence>
<dbReference type="InterPro" id="IPR036291">
    <property type="entry name" value="NAD(P)-bd_dom_sf"/>
</dbReference>
<proteinExistence type="predicted"/>
<dbReference type="Gene3D" id="3.40.50.720">
    <property type="entry name" value="NAD(P)-binding Rossmann-like Domain"/>
    <property type="match status" value="1"/>
</dbReference>
<dbReference type="PANTHER" id="PTHR43070:SF3">
    <property type="entry name" value="HOMOSERINE DEHYDROGENASE"/>
    <property type="match status" value="1"/>
</dbReference>
<protein>
    <recommendedName>
        <fullName evidence="4">homoserine dehydrogenase</fullName>
        <ecNumber evidence="4">1.1.1.3</ecNumber>
    </recommendedName>
</protein>
<gene>
    <name evidence="14" type="ORF">L3V18_11160</name>
</gene>
<dbReference type="Pfam" id="PF03447">
    <property type="entry name" value="NAD_binding_3"/>
    <property type="match status" value="1"/>
</dbReference>
<keyword evidence="5" id="KW-0028">Amino-acid biosynthesis</keyword>
<evidence type="ECO:0000256" key="5">
    <source>
        <dbReference type="ARBA" id="ARBA00022605"/>
    </source>
</evidence>
<comment type="pathway">
    <text evidence="2">Amino-acid biosynthesis; L-threonine biosynthesis; L-threonine from L-aspartate: step 3/5.</text>
</comment>
<evidence type="ECO:0000313" key="15">
    <source>
        <dbReference type="Proteomes" id="UP001430796"/>
    </source>
</evidence>
<keyword evidence="6" id="KW-0791">Threonine biosynthesis</keyword>
<evidence type="ECO:0000313" key="14">
    <source>
        <dbReference type="EMBL" id="MCF7222340.1"/>
    </source>
</evidence>
<evidence type="ECO:0000256" key="8">
    <source>
        <dbReference type="ARBA" id="ARBA00023002"/>
    </source>
</evidence>
<comment type="caution">
    <text evidence="14">The sequence shown here is derived from an EMBL/GenBank/DDBJ whole genome shotgun (WGS) entry which is preliminary data.</text>
</comment>
<name>A0ABS9HTY9_9GAMM</name>
<keyword evidence="7" id="KW-0521">NADP</keyword>
<dbReference type="SUPFAM" id="SSF55347">
    <property type="entry name" value="Glyceraldehyde-3-phosphate dehydrogenase-like, C-terminal domain"/>
    <property type="match status" value="1"/>
</dbReference>
<comment type="cofactor">
    <cofactor evidence="1">
        <name>a metal cation</name>
        <dbReference type="ChEBI" id="CHEBI:25213"/>
    </cofactor>
</comment>
<evidence type="ECO:0000256" key="4">
    <source>
        <dbReference type="ARBA" id="ARBA00013213"/>
    </source>
</evidence>
<evidence type="ECO:0000256" key="2">
    <source>
        <dbReference type="ARBA" id="ARBA00005056"/>
    </source>
</evidence>
<feature type="domain" description="Homoserine dehydrogenase catalytic" evidence="12">
    <location>
        <begin position="155"/>
        <end position="346"/>
    </location>
</feature>
<dbReference type="Gene3D" id="3.30.360.10">
    <property type="entry name" value="Dihydrodipicolinate Reductase, domain 2"/>
    <property type="match status" value="1"/>
</dbReference>
<evidence type="ECO:0000256" key="11">
    <source>
        <dbReference type="ARBA" id="ARBA00049031"/>
    </source>
</evidence>
<evidence type="ECO:0000256" key="7">
    <source>
        <dbReference type="ARBA" id="ARBA00022857"/>
    </source>
</evidence>
<dbReference type="SUPFAM" id="SSF51735">
    <property type="entry name" value="NAD(P)-binding Rossmann-fold domains"/>
    <property type="match status" value="1"/>
</dbReference>
<reference evidence="14" key="1">
    <citation type="submission" date="2022-01" db="EMBL/GenBank/DDBJ databases">
        <title>Lysobacter chinensis sp. nov., a bacterium isolated from cow dung compost.</title>
        <authorList>
            <person name="Liu Y."/>
        </authorList>
    </citation>
    <scope>NUCLEOTIDE SEQUENCE</scope>
    <source>
        <strain evidence="14">TLK-CK17</strain>
    </source>
</reference>
<evidence type="ECO:0000259" key="12">
    <source>
        <dbReference type="Pfam" id="PF00742"/>
    </source>
</evidence>
<keyword evidence="15" id="KW-1185">Reference proteome</keyword>
<keyword evidence="8" id="KW-0560">Oxidoreductase</keyword>
<evidence type="ECO:0000256" key="1">
    <source>
        <dbReference type="ARBA" id="ARBA00001920"/>
    </source>
</evidence>
<evidence type="ECO:0000259" key="13">
    <source>
        <dbReference type="Pfam" id="PF03447"/>
    </source>
</evidence>
<comment type="pathway">
    <text evidence="3">Amino-acid biosynthesis; L-methionine biosynthesis via de novo pathway; L-homoserine from L-aspartate: step 3/3.</text>
</comment>
<accession>A0ABS9HTY9</accession>
<evidence type="ECO:0000256" key="6">
    <source>
        <dbReference type="ARBA" id="ARBA00022697"/>
    </source>
</evidence>
<evidence type="ECO:0000256" key="10">
    <source>
        <dbReference type="ARBA" id="ARBA00048841"/>
    </source>
</evidence>
<keyword evidence="9" id="KW-0486">Methionine biosynthesis</keyword>
<evidence type="ECO:0000256" key="3">
    <source>
        <dbReference type="ARBA" id="ARBA00005062"/>
    </source>
</evidence>